<dbReference type="Proteomes" id="UP000593572">
    <property type="component" value="Unassembled WGS sequence"/>
</dbReference>
<keyword evidence="1" id="KW-0472">Membrane</keyword>
<name>A0A7J8MVG8_9ROSI</name>
<evidence type="ECO:0000313" key="2">
    <source>
        <dbReference type="EMBL" id="MBA0568711.1"/>
    </source>
</evidence>
<evidence type="ECO:0000313" key="3">
    <source>
        <dbReference type="Proteomes" id="UP000593572"/>
    </source>
</evidence>
<keyword evidence="1" id="KW-0812">Transmembrane</keyword>
<organism evidence="2 3">
    <name type="scientific">Gossypium lobatum</name>
    <dbReference type="NCBI Taxonomy" id="34289"/>
    <lineage>
        <taxon>Eukaryota</taxon>
        <taxon>Viridiplantae</taxon>
        <taxon>Streptophyta</taxon>
        <taxon>Embryophyta</taxon>
        <taxon>Tracheophyta</taxon>
        <taxon>Spermatophyta</taxon>
        <taxon>Magnoliopsida</taxon>
        <taxon>eudicotyledons</taxon>
        <taxon>Gunneridae</taxon>
        <taxon>Pentapetalae</taxon>
        <taxon>rosids</taxon>
        <taxon>malvids</taxon>
        <taxon>Malvales</taxon>
        <taxon>Malvaceae</taxon>
        <taxon>Malvoideae</taxon>
        <taxon>Gossypium</taxon>
    </lineage>
</organism>
<gene>
    <name evidence="2" type="ORF">Golob_006183</name>
</gene>
<dbReference type="AlphaFoldDB" id="A0A7J8MVG8"/>
<proteinExistence type="predicted"/>
<dbReference type="EMBL" id="JABEZX010000010">
    <property type="protein sequence ID" value="MBA0568711.1"/>
    <property type="molecule type" value="Genomic_DNA"/>
</dbReference>
<keyword evidence="1" id="KW-1133">Transmembrane helix</keyword>
<reference evidence="2 3" key="1">
    <citation type="journal article" date="2019" name="Genome Biol. Evol.">
        <title>Insights into the evolution of the New World diploid cottons (Gossypium, subgenus Houzingenia) based on genome sequencing.</title>
        <authorList>
            <person name="Grover C.E."/>
            <person name="Arick M.A. 2nd"/>
            <person name="Thrash A."/>
            <person name="Conover J.L."/>
            <person name="Sanders W.S."/>
            <person name="Peterson D.G."/>
            <person name="Frelichowski J.E."/>
            <person name="Scheffler J.A."/>
            <person name="Scheffler B.E."/>
            <person name="Wendel J.F."/>
        </authorList>
    </citation>
    <scope>NUCLEOTIDE SEQUENCE [LARGE SCALE GENOMIC DNA]</scope>
    <source>
        <strain evidence="2">157</strain>
        <tissue evidence="2">Leaf</tissue>
    </source>
</reference>
<comment type="caution">
    <text evidence="2">The sequence shown here is derived from an EMBL/GenBank/DDBJ whole genome shotgun (WGS) entry which is preliminary data.</text>
</comment>
<protein>
    <submittedName>
        <fullName evidence="2">Uncharacterized protein</fullName>
    </submittedName>
</protein>
<sequence>MTLELELLRLYYMAVSLILDEFFALWLF</sequence>
<accession>A0A7J8MVG8</accession>
<feature type="transmembrane region" description="Helical" evidence="1">
    <location>
        <begin position="7"/>
        <end position="27"/>
    </location>
</feature>
<keyword evidence="3" id="KW-1185">Reference proteome</keyword>
<evidence type="ECO:0000256" key="1">
    <source>
        <dbReference type="SAM" id="Phobius"/>
    </source>
</evidence>